<dbReference type="SUPFAM" id="SSF55874">
    <property type="entry name" value="ATPase domain of HSP90 chaperone/DNA topoisomerase II/histidine kinase"/>
    <property type="match status" value="1"/>
</dbReference>
<keyword evidence="5" id="KW-0812">Transmembrane</keyword>
<dbReference type="PANTHER" id="PTHR43065">
    <property type="entry name" value="SENSOR HISTIDINE KINASE"/>
    <property type="match status" value="1"/>
</dbReference>
<keyword evidence="9" id="KW-1185">Reference proteome</keyword>
<dbReference type="PANTHER" id="PTHR43065:SF42">
    <property type="entry name" value="TWO-COMPONENT SENSOR PPRA"/>
    <property type="match status" value="1"/>
</dbReference>
<evidence type="ECO:0000313" key="8">
    <source>
        <dbReference type="EMBL" id="SHH16154.1"/>
    </source>
</evidence>
<evidence type="ECO:0000256" key="3">
    <source>
        <dbReference type="ARBA" id="ARBA00022553"/>
    </source>
</evidence>
<keyword evidence="5" id="KW-0472">Membrane</keyword>
<dbReference type="PRINTS" id="PR00344">
    <property type="entry name" value="BCTRLSENSOR"/>
</dbReference>
<evidence type="ECO:0000313" key="9">
    <source>
        <dbReference type="Proteomes" id="UP000184221"/>
    </source>
</evidence>
<dbReference type="Gene3D" id="3.40.50.2300">
    <property type="match status" value="1"/>
</dbReference>
<dbReference type="FunFam" id="1.10.287.130:FF:000037">
    <property type="entry name" value="Hybrid sensor histidine kinase/response regulator"/>
    <property type="match status" value="1"/>
</dbReference>
<evidence type="ECO:0000259" key="6">
    <source>
        <dbReference type="PROSITE" id="PS50109"/>
    </source>
</evidence>
<keyword evidence="3 4" id="KW-0597">Phosphoprotein</keyword>
<feature type="transmembrane region" description="Helical" evidence="5">
    <location>
        <begin position="44"/>
        <end position="64"/>
    </location>
</feature>
<dbReference type="InterPro" id="IPR003661">
    <property type="entry name" value="HisK_dim/P_dom"/>
</dbReference>
<name>A0A1M5QPY2_9RHOB</name>
<dbReference type="OrthoDB" id="9796100at2"/>
<evidence type="ECO:0000256" key="4">
    <source>
        <dbReference type="PROSITE-ProRule" id="PRU00169"/>
    </source>
</evidence>
<dbReference type="AlphaFoldDB" id="A0A1M5QPY2"/>
<keyword evidence="8" id="KW-0808">Transferase</keyword>
<evidence type="ECO:0000256" key="1">
    <source>
        <dbReference type="ARBA" id="ARBA00000085"/>
    </source>
</evidence>
<evidence type="ECO:0000259" key="7">
    <source>
        <dbReference type="PROSITE" id="PS50110"/>
    </source>
</evidence>
<dbReference type="SUPFAM" id="SSF47384">
    <property type="entry name" value="Homodimeric domain of signal transducing histidine kinase"/>
    <property type="match status" value="1"/>
</dbReference>
<dbReference type="InterPro" id="IPR036097">
    <property type="entry name" value="HisK_dim/P_sf"/>
</dbReference>
<dbReference type="Gene3D" id="3.30.450.20">
    <property type="entry name" value="PAS domain"/>
    <property type="match status" value="1"/>
</dbReference>
<feature type="domain" description="Histidine kinase" evidence="6">
    <location>
        <begin position="398"/>
        <end position="621"/>
    </location>
</feature>
<evidence type="ECO:0000256" key="2">
    <source>
        <dbReference type="ARBA" id="ARBA00012438"/>
    </source>
</evidence>
<dbReference type="CDD" id="cd00082">
    <property type="entry name" value="HisKA"/>
    <property type="match status" value="1"/>
</dbReference>
<dbReference type="PROSITE" id="PS50109">
    <property type="entry name" value="HIS_KIN"/>
    <property type="match status" value="1"/>
</dbReference>
<dbReference type="SUPFAM" id="SSF55785">
    <property type="entry name" value="PYP-like sensor domain (PAS domain)"/>
    <property type="match status" value="1"/>
</dbReference>
<dbReference type="EMBL" id="FQXC01000002">
    <property type="protein sequence ID" value="SHH16154.1"/>
    <property type="molecule type" value="Genomic_DNA"/>
</dbReference>
<dbReference type="Proteomes" id="UP000184221">
    <property type="component" value="Unassembled WGS sequence"/>
</dbReference>
<dbReference type="Pfam" id="PF02518">
    <property type="entry name" value="HATPase_c"/>
    <property type="match status" value="1"/>
</dbReference>
<evidence type="ECO:0000256" key="5">
    <source>
        <dbReference type="SAM" id="Phobius"/>
    </source>
</evidence>
<feature type="transmembrane region" description="Helical" evidence="5">
    <location>
        <begin position="20"/>
        <end position="38"/>
    </location>
</feature>
<protein>
    <recommendedName>
        <fullName evidence="2">histidine kinase</fullName>
        <ecNumber evidence="2">2.7.13.3</ecNumber>
    </recommendedName>
</protein>
<dbReference type="SMART" id="SM00387">
    <property type="entry name" value="HATPase_c"/>
    <property type="match status" value="1"/>
</dbReference>
<keyword evidence="8" id="KW-0418">Kinase</keyword>
<dbReference type="Gene3D" id="3.30.565.10">
    <property type="entry name" value="Histidine kinase-like ATPase, C-terminal domain"/>
    <property type="match status" value="1"/>
</dbReference>
<feature type="domain" description="Response regulatory" evidence="7">
    <location>
        <begin position="645"/>
        <end position="761"/>
    </location>
</feature>
<dbReference type="SMART" id="SM00388">
    <property type="entry name" value="HisKA"/>
    <property type="match status" value="1"/>
</dbReference>
<dbReference type="InterPro" id="IPR001789">
    <property type="entry name" value="Sig_transdc_resp-reg_receiver"/>
</dbReference>
<dbReference type="InterPro" id="IPR036890">
    <property type="entry name" value="HATPase_C_sf"/>
</dbReference>
<accession>A0A1M5QPY2</accession>
<dbReference type="InterPro" id="IPR005467">
    <property type="entry name" value="His_kinase_dom"/>
</dbReference>
<gene>
    <name evidence="8" type="ORF">SAMN05443551_1450</name>
</gene>
<dbReference type="Gene3D" id="1.10.287.130">
    <property type="match status" value="1"/>
</dbReference>
<dbReference type="InterPro" id="IPR011006">
    <property type="entry name" value="CheY-like_superfamily"/>
</dbReference>
<dbReference type="Pfam" id="PF00512">
    <property type="entry name" value="HisKA"/>
    <property type="match status" value="1"/>
</dbReference>
<sequence>MTDPDRAAIALSQAFPTKGLLGMFTGVCAILAYAAPHAALQTGFLSAAGAFALAWVFLVGKGYWVRIMESRAFKQLASLVEYDVASCLLTDHSGAVIKANRAAANSFKSVDRQTVRGLIDGYVADAAALIYRVQSNAMADGIASETVVLPDSHLRISAHQIGPHALLWRLEHFEERDVSGGKPVKFPTLTVGRHGTVLWMNQAARDLAGGRVRRIDDLIEDTPLRPGQVHHLTGTGSQKDYVVSVHEAGLGREEVVLMPSTGMEGDEADEGGFDTLPVPLLKLRPNGAIRRANRSARELLNASETDDRMLPDFMEGLGRSIPDWLEDAAAGKGLRRSEFLRLTRSDREVFVQVTLTRVVEKGEAMLVAVLNDATELKSLEAQFVQGQKMQAIGQLAGGVAHDFNNLLTAISGHCDLLLLRHDQGDPEYGDLIQIHQNANRAAGLVGQLLAFSRKQTLRPERLDLRDSLSDLTHLLNRLVGEKVTLNLRQHPALPPIRADKRQLEQVIMNLVVNARDAMADGGRILIETDKQVLSEPSLNGRAKVPAGSYVIVRVQDEGSGIPQDKLEKIFEPFFTTKRTGEGTGLGLSTVYGIVKQTGGFIFVDSVMGKGSIFTLMFPECEDALPETPRTPPKSAPAPVGLGHGVVLLVEDEAPVRAFASRALSLRGFKVIEAHCAERALELLEDDSLHVDVFVTDVVMPGMDGPSWVREARASRPDVPVVFMSGYAEDVFKSEGAGIDASAFIAKPFSLTDLTSIVNQQLVAPSADRARDAAE</sequence>
<dbReference type="SMART" id="SM00448">
    <property type="entry name" value="REC"/>
    <property type="match status" value="1"/>
</dbReference>
<proteinExistence type="predicted"/>
<dbReference type="Pfam" id="PF00072">
    <property type="entry name" value="Response_reg"/>
    <property type="match status" value="1"/>
</dbReference>
<dbReference type="RefSeq" id="WP_084066140.1">
    <property type="nucleotide sequence ID" value="NZ_FQXC01000002.1"/>
</dbReference>
<dbReference type="InterPro" id="IPR003594">
    <property type="entry name" value="HATPase_dom"/>
</dbReference>
<dbReference type="STRING" id="996342.SAMN05443551_1450"/>
<organism evidence="8 9">
    <name type="scientific">Marivita hallyeonensis</name>
    <dbReference type="NCBI Taxonomy" id="996342"/>
    <lineage>
        <taxon>Bacteria</taxon>
        <taxon>Pseudomonadati</taxon>
        <taxon>Pseudomonadota</taxon>
        <taxon>Alphaproteobacteria</taxon>
        <taxon>Rhodobacterales</taxon>
        <taxon>Roseobacteraceae</taxon>
        <taxon>Marivita</taxon>
    </lineage>
</organism>
<dbReference type="EC" id="2.7.13.3" evidence="2"/>
<dbReference type="GO" id="GO:0000155">
    <property type="term" value="F:phosphorelay sensor kinase activity"/>
    <property type="evidence" value="ECO:0007669"/>
    <property type="project" value="InterPro"/>
</dbReference>
<feature type="modified residue" description="4-aspartylphosphate" evidence="4">
    <location>
        <position position="696"/>
    </location>
</feature>
<reference evidence="8 9" key="1">
    <citation type="submission" date="2016-11" db="EMBL/GenBank/DDBJ databases">
        <authorList>
            <person name="Jaros S."/>
            <person name="Januszkiewicz K."/>
            <person name="Wedrychowicz H."/>
        </authorList>
    </citation>
    <scope>NUCLEOTIDE SEQUENCE [LARGE SCALE GENOMIC DNA]</scope>
    <source>
        <strain evidence="8 9">DSM 29431</strain>
    </source>
</reference>
<dbReference type="InterPro" id="IPR035965">
    <property type="entry name" value="PAS-like_dom_sf"/>
</dbReference>
<keyword evidence="5" id="KW-1133">Transmembrane helix</keyword>
<comment type="catalytic activity">
    <reaction evidence="1">
        <text>ATP + protein L-histidine = ADP + protein N-phospho-L-histidine.</text>
        <dbReference type="EC" id="2.7.13.3"/>
    </reaction>
</comment>
<dbReference type="PROSITE" id="PS50110">
    <property type="entry name" value="RESPONSE_REGULATORY"/>
    <property type="match status" value="1"/>
</dbReference>
<dbReference type="SUPFAM" id="SSF52172">
    <property type="entry name" value="CheY-like"/>
    <property type="match status" value="1"/>
</dbReference>
<dbReference type="InterPro" id="IPR004358">
    <property type="entry name" value="Sig_transdc_His_kin-like_C"/>
</dbReference>